<proteinExistence type="inferred from homology"/>
<evidence type="ECO:0000256" key="1">
    <source>
        <dbReference type="ARBA" id="ARBA00008779"/>
    </source>
</evidence>
<gene>
    <name evidence="4" type="primary">atsA_3</name>
    <name evidence="4" type="ORF">NCTC9637_05037</name>
</gene>
<accession>A0A377W588</accession>
<dbReference type="SUPFAM" id="SSF53649">
    <property type="entry name" value="Alkaline phosphatase-like"/>
    <property type="match status" value="1"/>
</dbReference>
<name>A0A377W588_KLEPN</name>
<sequence length="259" mass="28787">MIFYSSEAYARQMNSWIKATPKEQPVFAWLAFTALMIPCRRLTSGLSASKASMSRVTPRSIASASPAWKALGIIHDDTPLPHLELDKEWEALTPEQQKYTAKVMQVYAAMIANMDAQIGTLMETLKQTGRDKNTLLVFLTDNGANPAQGFYYESTPEFWKQFDNSYDNVGRKGSFVSYGPHWANVSNAPYANYHKTTSAQGGINTDFMISGPGITRHGKIDASTMAVYDVAPTLYGIRRHRSEQVAGEEAGVADDRRQL</sequence>
<keyword evidence="2 4" id="KW-0378">Hydrolase</keyword>
<evidence type="ECO:0000313" key="5">
    <source>
        <dbReference type="Proteomes" id="UP000255099"/>
    </source>
</evidence>
<organism evidence="4 5">
    <name type="scientific">Klebsiella pneumoniae</name>
    <dbReference type="NCBI Taxonomy" id="573"/>
    <lineage>
        <taxon>Bacteria</taxon>
        <taxon>Pseudomonadati</taxon>
        <taxon>Pseudomonadota</taxon>
        <taxon>Gammaproteobacteria</taxon>
        <taxon>Enterobacterales</taxon>
        <taxon>Enterobacteriaceae</taxon>
        <taxon>Klebsiella/Raoultella group</taxon>
        <taxon>Klebsiella</taxon>
        <taxon>Klebsiella pneumoniae complex</taxon>
    </lineage>
</organism>
<dbReference type="Proteomes" id="UP000255099">
    <property type="component" value="Unassembled WGS sequence"/>
</dbReference>
<dbReference type="PANTHER" id="PTHR42693">
    <property type="entry name" value="ARYLSULFATASE FAMILY MEMBER"/>
    <property type="match status" value="1"/>
</dbReference>
<dbReference type="InterPro" id="IPR017850">
    <property type="entry name" value="Alkaline_phosphatase_core_sf"/>
</dbReference>
<evidence type="ECO:0000313" key="4">
    <source>
        <dbReference type="EMBL" id="STT50056.1"/>
    </source>
</evidence>
<evidence type="ECO:0000256" key="2">
    <source>
        <dbReference type="ARBA" id="ARBA00022801"/>
    </source>
</evidence>
<feature type="domain" description="Sulfatase N-terminal" evidence="3">
    <location>
        <begin position="68"/>
        <end position="236"/>
    </location>
</feature>
<dbReference type="PANTHER" id="PTHR42693:SF53">
    <property type="entry name" value="ENDO-4-O-SULFATASE"/>
    <property type="match status" value="1"/>
</dbReference>
<evidence type="ECO:0000259" key="3">
    <source>
        <dbReference type="Pfam" id="PF00884"/>
    </source>
</evidence>
<dbReference type="EC" id="3.1.6.1" evidence="4"/>
<dbReference type="GO" id="GO:0004065">
    <property type="term" value="F:arylsulfatase activity"/>
    <property type="evidence" value="ECO:0007669"/>
    <property type="project" value="UniProtKB-EC"/>
</dbReference>
<reference evidence="4 5" key="1">
    <citation type="submission" date="2018-06" db="EMBL/GenBank/DDBJ databases">
        <authorList>
            <consortium name="Pathogen Informatics"/>
            <person name="Doyle S."/>
        </authorList>
    </citation>
    <scope>NUCLEOTIDE SEQUENCE [LARGE SCALE GENOMIC DNA]</scope>
    <source>
        <strain evidence="4 5">NCTC9637</strain>
    </source>
</reference>
<dbReference type="EMBL" id="UGLB01000003">
    <property type="protein sequence ID" value="STT50056.1"/>
    <property type="molecule type" value="Genomic_DNA"/>
</dbReference>
<protein>
    <submittedName>
        <fullName evidence="4">Arylsulfatase</fullName>
        <ecNumber evidence="4">3.1.6.1</ecNumber>
    </submittedName>
</protein>
<dbReference type="Pfam" id="PF00884">
    <property type="entry name" value="Sulfatase"/>
    <property type="match status" value="1"/>
</dbReference>
<dbReference type="Gene3D" id="3.40.720.10">
    <property type="entry name" value="Alkaline Phosphatase, subunit A"/>
    <property type="match status" value="1"/>
</dbReference>
<dbReference type="InterPro" id="IPR050738">
    <property type="entry name" value="Sulfatase"/>
</dbReference>
<dbReference type="AlphaFoldDB" id="A0A377W588"/>
<dbReference type="InterPro" id="IPR000917">
    <property type="entry name" value="Sulfatase_N"/>
</dbReference>
<comment type="similarity">
    <text evidence="1">Belongs to the sulfatase family.</text>
</comment>